<organism evidence="2">
    <name type="scientific">Arion vulgaris</name>
    <dbReference type="NCBI Taxonomy" id="1028688"/>
    <lineage>
        <taxon>Eukaryota</taxon>
        <taxon>Metazoa</taxon>
        <taxon>Spiralia</taxon>
        <taxon>Lophotrochozoa</taxon>
        <taxon>Mollusca</taxon>
        <taxon>Gastropoda</taxon>
        <taxon>Heterobranchia</taxon>
        <taxon>Euthyneura</taxon>
        <taxon>Panpulmonata</taxon>
        <taxon>Eupulmonata</taxon>
        <taxon>Stylommatophora</taxon>
        <taxon>Helicina</taxon>
        <taxon>Arionoidea</taxon>
        <taxon>Arionidae</taxon>
        <taxon>Arion</taxon>
    </lineage>
</organism>
<dbReference type="AlphaFoldDB" id="A0A0B7BHR2"/>
<protein>
    <submittedName>
        <fullName evidence="2">Uncharacterized protein</fullName>
    </submittedName>
</protein>
<reference evidence="2" key="1">
    <citation type="submission" date="2014-12" db="EMBL/GenBank/DDBJ databases">
        <title>Insight into the proteome of Arion vulgaris.</title>
        <authorList>
            <person name="Aradska J."/>
            <person name="Bulat T."/>
            <person name="Smidak R."/>
            <person name="Sarate P."/>
            <person name="Gangsoo J."/>
            <person name="Sialana F."/>
            <person name="Bilban M."/>
            <person name="Lubec G."/>
        </authorList>
    </citation>
    <scope>NUCLEOTIDE SEQUENCE</scope>
    <source>
        <tissue evidence="2">Skin</tissue>
    </source>
</reference>
<dbReference type="EMBL" id="HACG01044849">
    <property type="protein sequence ID" value="CEK91714.1"/>
    <property type="molecule type" value="Transcribed_RNA"/>
</dbReference>
<sequence>MSTCLHTDCSYGSLVKQTPLPHMHPVPLVHVTYQIAGEIQHNFKCSHSTVDRKDTEKHPPYPS</sequence>
<evidence type="ECO:0000313" key="2">
    <source>
        <dbReference type="EMBL" id="CEK91715.1"/>
    </source>
</evidence>
<name>A0A0B7BHR2_9EUPU</name>
<gene>
    <name evidence="2" type="primary">ORF184460</name>
    <name evidence="1" type="synonym">ORF184456</name>
</gene>
<proteinExistence type="predicted"/>
<evidence type="ECO:0000313" key="1">
    <source>
        <dbReference type="EMBL" id="CEK91714.1"/>
    </source>
</evidence>
<accession>A0A0B7BHR2</accession>
<dbReference type="EMBL" id="HACG01044850">
    <property type="protein sequence ID" value="CEK91715.1"/>
    <property type="molecule type" value="Transcribed_RNA"/>
</dbReference>